<sequence length="951" mass="103510">MKRRALSGKPRPVLKGATEVMAQLSHPLPPAEAAPARRHGPAPCRIAAPSPPTGRRPEIPDIPLHARDGAIRRDMAVKILQRVEARLAEQLRDANAAPPRIQGAMQRHHRMLQRLREDMASRLASSPHRVPDDELADGPNAVPDRGLEWTEHAQLAQALRQTRKSLRAKPSLLARLWRALYPPARKRPGYRPDALLEMLLRHFEVQVLGGWAALARVQIERAKDSGFAPYSHAGESRSEFLGGQTTVSASSVAGVPVGVVVGLTVRGRDLAACDDGSIEQARWTSGTAGAALSANFGAVKGNVSFTGSYKRRHGMFFNDVAHLVRSSKGVAHGEALSGPGMGELKKAWGKRRLVGSTGLSLRQLDAIQENAYAERDIFAKAVGPLDLNPGTRSDGLHMVAVDARAPDEVLPSAFTSSTWTAAAEAGFQAGLLQVLGASATLNAAISATDLAIRPRVGFWDAVRGVDTGASTVDAEARAERVSALQDAGRRIEGALAHLPSLRNTAEGRLVTEPFRIGVATAAQLRGLLDDMEQEFERYCYARRQIAAGTPRYKAMARHIEQSWGVQGAAGEKAMYAYVQRLGIVHALAGLRMQALGETDDLAQAHGRLARKLDAPGIPSYDRAKAQRYTTFGNELKVTLRNIPVSIKGQAGLLRNAERAGMGAFAQVEAKAEICVRRDWNMLRDGDYLYLSVDLGGQVAADVHLPAVGQFLSDRLPGLGPELLTQALEPAAEALKDSLMLGQQVSGSRRWTWTFFQPRDGGNASAMRLQHFRVTAGHGGPVHDKRHLLSEKMGTHTLSYLFMRHHAYFSAGSGDRAGHWERFCSGHRGEIDRIMAGLGEEETTVRGEAARYWDQVIAADRHRRSEDRRAVATLAPQETSDLSAPLIRQREAFFRAMSSYANALKAGKDAETAGARQAAWEALEELLEAHTQPWRDARGRHIRRSASIPLLH</sequence>
<dbReference type="EMBL" id="CP021109">
    <property type="protein sequence ID" value="ARP85824.1"/>
    <property type="molecule type" value="Genomic_DNA"/>
</dbReference>
<dbReference type="Proteomes" id="UP000194139">
    <property type="component" value="Chromosome"/>
</dbReference>
<organism evidence="2 3">
    <name type="scientific">Bordetella genomosp. 9</name>
    <dbReference type="NCBI Taxonomy" id="1416803"/>
    <lineage>
        <taxon>Bacteria</taxon>
        <taxon>Pseudomonadati</taxon>
        <taxon>Pseudomonadota</taxon>
        <taxon>Betaproteobacteria</taxon>
        <taxon>Burkholderiales</taxon>
        <taxon>Alcaligenaceae</taxon>
        <taxon>Bordetella</taxon>
    </lineage>
</organism>
<gene>
    <name evidence="2" type="ORF">CAL13_06090</name>
</gene>
<proteinExistence type="predicted"/>
<accession>A0A1W6YXZ7</accession>
<evidence type="ECO:0000256" key="1">
    <source>
        <dbReference type="SAM" id="MobiDB-lite"/>
    </source>
</evidence>
<keyword evidence="3" id="KW-1185">Reference proteome</keyword>
<dbReference type="AlphaFoldDB" id="A0A1W6YXZ7"/>
<evidence type="ECO:0000313" key="2">
    <source>
        <dbReference type="EMBL" id="ARP85824.1"/>
    </source>
</evidence>
<protein>
    <submittedName>
        <fullName evidence="2">Uncharacterized protein</fullName>
    </submittedName>
</protein>
<feature type="region of interest" description="Disordered" evidence="1">
    <location>
        <begin position="24"/>
        <end position="62"/>
    </location>
</feature>
<evidence type="ECO:0000313" key="3">
    <source>
        <dbReference type="Proteomes" id="UP000194139"/>
    </source>
</evidence>
<reference evidence="2 3" key="1">
    <citation type="submission" date="2017-05" db="EMBL/GenBank/DDBJ databases">
        <title>Complete and WGS of Bordetella genogroups.</title>
        <authorList>
            <person name="Spilker T."/>
            <person name="LiPuma J."/>
        </authorList>
    </citation>
    <scope>NUCLEOTIDE SEQUENCE [LARGE SCALE GENOMIC DNA]</scope>
    <source>
        <strain evidence="2 3">AU17164</strain>
    </source>
</reference>
<name>A0A1W6YXZ7_9BORD</name>